<keyword evidence="3" id="KW-0597">Phosphoprotein</keyword>
<dbReference type="STRING" id="660517.SAMN04487946_11843"/>
<feature type="domain" description="PAS" evidence="8">
    <location>
        <begin position="356"/>
        <end position="425"/>
    </location>
</feature>
<dbReference type="InterPro" id="IPR005467">
    <property type="entry name" value="His_kinase_dom"/>
</dbReference>
<dbReference type="SMART" id="SM00387">
    <property type="entry name" value="HATPase_c"/>
    <property type="match status" value="1"/>
</dbReference>
<keyword evidence="6" id="KW-1133">Transmembrane helix</keyword>
<dbReference type="InterPro" id="IPR000014">
    <property type="entry name" value="PAS"/>
</dbReference>
<dbReference type="AlphaFoldDB" id="A0A1H3KCR4"/>
<comment type="catalytic activity">
    <reaction evidence="1">
        <text>ATP + protein L-histidine = ADP + protein N-phospho-L-histidine.</text>
        <dbReference type="EC" id="2.7.13.3"/>
    </reaction>
</comment>
<dbReference type="SMART" id="SM00065">
    <property type="entry name" value="GAF"/>
    <property type="match status" value="2"/>
</dbReference>
<keyword evidence="6" id="KW-0472">Membrane</keyword>
<dbReference type="Gene3D" id="3.30.565.10">
    <property type="entry name" value="Histidine kinase-like ATPase, C-terminal domain"/>
    <property type="match status" value="1"/>
</dbReference>
<dbReference type="InterPro" id="IPR003018">
    <property type="entry name" value="GAF"/>
</dbReference>
<dbReference type="EC" id="2.7.13.3" evidence="2"/>
<dbReference type="GO" id="GO:0000155">
    <property type="term" value="F:phosphorelay sensor kinase activity"/>
    <property type="evidence" value="ECO:0007669"/>
    <property type="project" value="InterPro"/>
</dbReference>
<dbReference type="Gene3D" id="1.10.287.130">
    <property type="match status" value="1"/>
</dbReference>
<keyword evidence="4" id="KW-0808">Transferase</keyword>
<evidence type="ECO:0000256" key="4">
    <source>
        <dbReference type="ARBA" id="ARBA00022679"/>
    </source>
</evidence>
<gene>
    <name evidence="10" type="ORF">SAMN04487946_11843</name>
</gene>
<dbReference type="PANTHER" id="PTHR43304">
    <property type="entry name" value="PHYTOCHROME-LIKE PROTEIN CPH1"/>
    <property type="match status" value="1"/>
</dbReference>
<keyword evidence="11" id="KW-1185">Reference proteome</keyword>
<feature type="transmembrane region" description="Helical" evidence="6">
    <location>
        <begin position="41"/>
        <end position="60"/>
    </location>
</feature>
<dbReference type="InterPro" id="IPR035965">
    <property type="entry name" value="PAS-like_dom_sf"/>
</dbReference>
<reference evidence="11" key="1">
    <citation type="submission" date="2016-10" db="EMBL/GenBank/DDBJ databases">
        <authorList>
            <person name="Varghese N."/>
            <person name="Submissions S."/>
        </authorList>
    </citation>
    <scope>NUCLEOTIDE SEQUENCE [LARGE SCALE GENOMIC DNA]</scope>
    <source>
        <strain evidence="11">CGMCC 1.10118</strain>
    </source>
</reference>
<dbReference type="InterPro" id="IPR031621">
    <property type="entry name" value="HisKA_7TM"/>
</dbReference>
<evidence type="ECO:0000313" key="11">
    <source>
        <dbReference type="Proteomes" id="UP000199170"/>
    </source>
</evidence>
<feature type="domain" description="Histidine kinase" evidence="7">
    <location>
        <begin position="817"/>
        <end position="1030"/>
    </location>
</feature>
<evidence type="ECO:0000256" key="1">
    <source>
        <dbReference type="ARBA" id="ARBA00000085"/>
    </source>
</evidence>
<keyword evidence="6" id="KW-0812">Transmembrane</keyword>
<dbReference type="InterPro" id="IPR003661">
    <property type="entry name" value="HisK_dim/P_dom"/>
</dbReference>
<feature type="transmembrane region" description="Helical" evidence="6">
    <location>
        <begin position="72"/>
        <end position="90"/>
    </location>
</feature>
<dbReference type="CDD" id="cd00082">
    <property type="entry name" value="HisKA"/>
    <property type="match status" value="1"/>
</dbReference>
<dbReference type="OrthoDB" id="106630at2157"/>
<accession>A0A1H3KCR4</accession>
<dbReference type="PROSITE" id="PS50109">
    <property type="entry name" value="HIS_KIN"/>
    <property type="match status" value="1"/>
</dbReference>
<dbReference type="InterPro" id="IPR052162">
    <property type="entry name" value="Sensor_kinase/Photoreceptor"/>
</dbReference>
<feature type="domain" description="PAC" evidence="9">
    <location>
        <begin position="428"/>
        <end position="480"/>
    </location>
</feature>
<dbReference type="InterPro" id="IPR029016">
    <property type="entry name" value="GAF-like_dom_sf"/>
</dbReference>
<dbReference type="PANTHER" id="PTHR43304:SF1">
    <property type="entry name" value="PAC DOMAIN-CONTAINING PROTEIN"/>
    <property type="match status" value="1"/>
</dbReference>
<dbReference type="GO" id="GO:0006355">
    <property type="term" value="P:regulation of DNA-templated transcription"/>
    <property type="evidence" value="ECO:0007669"/>
    <property type="project" value="InterPro"/>
</dbReference>
<feature type="transmembrane region" description="Helical" evidence="6">
    <location>
        <begin position="188"/>
        <end position="211"/>
    </location>
</feature>
<dbReference type="Proteomes" id="UP000199170">
    <property type="component" value="Unassembled WGS sequence"/>
</dbReference>
<dbReference type="InterPro" id="IPR003594">
    <property type="entry name" value="HATPase_dom"/>
</dbReference>
<dbReference type="RefSeq" id="WP_089769564.1">
    <property type="nucleotide sequence ID" value="NZ_FNPB01000018.1"/>
</dbReference>
<dbReference type="InterPro" id="IPR004358">
    <property type="entry name" value="Sig_transdc_His_kin-like_C"/>
</dbReference>
<dbReference type="SUPFAM" id="SSF55874">
    <property type="entry name" value="ATPase domain of HSP90 chaperone/DNA topoisomerase II/histidine kinase"/>
    <property type="match status" value="1"/>
</dbReference>
<dbReference type="SMART" id="SM00086">
    <property type="entry name" value="PAC"/>
    <property type="match status" value="1"/>
</dbReference>
<dbReference type="InterPro" id="IPR001610">
    <property type="entry name" value="PAC"/>
</dbReference>
<evidence type="ECO:0000313" key="10">
    <source>
        <dbReference type="EMBL" id="SDY49525.1"/>
    </source>
</evidence>
<dbReference type="PROSITE" id="PS50112">
    <property type="entry name" value="PAS"/>
    <property type="match status" value="2"/>
</dbReference>
<organism evidence="10 11">
    <name type="scientific">Halobellus clavatus</name>
    <dbReference type="NCBI Taxonomy" id="660517"/>
    <lineage>
        <taxon>Archaea</taxon>
        <taxon>Methanobacteriati</taxon>
        <taxon>Methanobacteriota</taxon>
        <taxon>Stenosarchaea group</taxon>
        <taxon>Halobacteria</taxon>
        <taxon>Halobacteriales</taxon>
        <taxon>Haloferacaceae</taxon>
        <taxon>Halobellus</taxon>
    </lineage>
</organism>
<evidence type="ECO:0000256" key="2">
    <source>
        <dbReference type="ARBA" id="ARBA00012438"/>
    </source>
</evidence>
<keyword evidence="5" id="KW-0418">Kinase</keyword>
<evidence type="ECO:0000256" key="5">
    <source>
        <dbReference type="ARBA" id="ARBA00022777"/>
    </source>
</evidence>
<feature type="transmembrane region" description="Helical" evidence="6">
    <location>
        <begin position="6"/>
        <end position="29"/>
    </location>
</feature>
<dbReference type="PRINTS" id="PR00344">
    <property type="entry name" value="BCTRLSENSOR"/>
</dbReference>
<dbReference type="InterPro" id="IPR036890">
    <property type="entry name" value="HATPase_C_sf"/>
</dbReference>
<sequence>MALPSYLLFAIAGYVLAAVSTVTLTGYVLWRHRDGPTERAFGAVVGAIALTTIAFSARLIAPELDTKLLWEFVGYAGLVILPAAFLVFALRFTGRHEWVSRPVLAALCVHPVFTLVALATNGDHGLFYEGVGLTQVGELSLLAWTAANAGYAFWIHLAYSYVLFLVATVLLLRFAVASNRLYRAQTAAIVVGTLVPWAVNLTVVSGVGPAYIDLTPLGFALGTTVLAVGVFRYQLLDVVPIARQRLVESLDDAVFVIDADGRIVETNPAGRASVCLRPEVDAPVGESLQSVLRDELAEKSISEETESECTVQVDGEKRHLWARTMPVTGPGTQGEAILTVTDITDRRRRERELRDVSDRLESFIEAAPVAIIAIDPTGEVTLWNSAAEEIFGWSESEVLGEFNPVIPDEKRDGHDELRERAFNGESFSKVELQRRTKDGTRVDVTLSSVPLYDADGDLIEVVAFLNDVTERKEALRGLRESERSLRDLYRITSDTDLSFEEKLNQILELGRERLGLPFAFLTRIDDDTQYIVEAVGSHDLLQTGASGPLSEAYCRKTIQRNGLLGVQDAVDEGFASDPAYERFSLGCYLGGKVVVNEELYGTLCFAGSESREYSFTESEQAFVELLVQWAGYELAQNRLEEKLRDLQEVAGELMEADSIDEVGDVAVESAEEILGLEITGIWSYDEQQEALIPISETPAARDLLGSSPRYEPGSSLTWTVFERGEKAVFEDVSTVQGRYNADTDIRAEVIVPLGDQGVIVTGSVSEQEFSDTDIGLFELFGSTITSAMLRMEREQALQETRAKLERSNEDLEQFAYVASHDLQEPLRTVSSYLQLLERRYRDDFDEDGQEFIDFAVNGAERMSEMIQALLEYSRVDTRGDPLSPTSMDEVYETAHQNLRVAIDQNNATVTADRLPTVQGDEQQLVRLLQNLLDNAIKYAGDTEPRVHISAERTDDKWAFAVEDNGIGMTAKDTERIFQVFERLHGRESYSGTGIGLAMCRKIVDRHGGDIWVESERGEGSTFHFTLHATTDD</sequence>
<dbReference type="Pfam" id="PF02518">
    <property type="entry name" value="HATPase_c"/>
    <property type="match status" value="1"/>
</dbReference>
<name>A0A1H3KCR4_9EURY</name>
<evidence type="ECO:0000256" key="3">
    <source>
        <dbReference type="ARBA" id="ARBA00022553"/>
    </source>
</evidence>
<dbReference type="Pfam" id="PF00989">
    <property type="entry name" value="PAS"/>
    <property type="match status" value="2"/>
</dbReference>
<dbReference type="Pfam" id="PF16927">
    <property type="entry name" value="HisKA_7TM"/>
    <property type="match status" value="1"/>
</dbReference>
<dbReference type="Pfam" id="PF00512">
    <property type="entry name" value="HisKA"/>
    <property type="match status" value="1"/>
</dbReference>
<evidence type="ECO:0000259" key="7">
    <source>
        <dbReference type="PROSITE" id="PS50109"/>
    </source>
</evidence>
<dbReference type="NCBIfam" id="TIGR00229">
    <property type="entry name" value="sensory_box"/>
    <property type="match status" value="1"/>
</dbReference>
<dbReference type="SMART" id="SM00388">
    <property type="entry name" value="HisKA"/>
    <property type="match status" value="1"/>
</dbReference>
<dbReference type="CDD" id="cd00130">
    <property type="entry name" value="PAS"/>
    <property type="match status" value="1"/>
</dbReference>
<dbReference type="SUPFAM" id="SSF47384">
    <property type="entry name" value="Homodimeric domain of signal transducing histidine kinase"/>
    <property type="match status" value="1"/>
</dbReference>
<dbReference type="InterPro" id="IPR000700">
    <property type="entry name" value="PAS-assoc_C"/>
</dbReference>
<dbReference type="EMBL" id="FNPB01000018">
    <property type="protein sequence ID" value="SDY49525.1"/>
    <property type="molecule type" value="Genomic_DNA"/>
</dbReference>
<dbReference type="SUPFAM" id="SSF55781">
    <property type="entry name" value="GAF domain-like"/>
    <property type="match status" value="2"/>
</dbReference>
<dbReference type="PROSITE" id="PS50113">
    <property type="entry name" value="PAC"/>
    <property type="match status" value="1"/>
</dbReference>
<dbReference type="Pfam" id="PF13185">
    <property type="entry name" value="GAF_2"/>
    <property type="match status" value="1"/>
</dbReference>
<evidence type="ECO:0000259" key="9">
    <source>
        <dbReference type="PROSITE" id="PS50113"/>
    </source>
</evidence>
<dbReference type="Gene3D" id="3.30.450.20">
    <property type="entry name" value="PAS domain"/>
    <property type="match status" value="2"/>
</dbReference>
<evidence type="ECO:0000256" key="6">
    <source>
        <dbReference type="SAM" id="Phobius"/>
    </source>
</evidence>
<feature type="transmembrane region" description="Helical" evidence="6">
    <location>
        <begin position="102"/>
        <end position="120"/>
    </location>
</feature>
<dbReference type="Pfam" id="PF01590">
    <property type="entry name" value="GAF"/>
    <property type="match status" value="1"/>
</dbReference>
<feature type="transmembrane region" description="Helical" evidence="6">
    <location>
        <begin position="151"/>
        <end position="176"/>
    </location>
</feature>
<protein>
    <recommendedName>
        <fullName evidence="2">histidine kinase</fullName>
        <ecNumber evidence="2">2.7.13.3</ecNumber>
    </recommendedName>
</protein>
<evidence type="ECO:0000259" key="8">
    <source>
        <dbReference type="PROSITE" id="PS50112"/>
    </source>
</evidence>
<dbReference type="Gene3D" id="3.30.450.40">
    <property type="match status" value="2"/>
</dbReference>
<dbReference type="SMART" id="SM00091">
    <property type="entry name" value="PAS"/>
    <property type="match status" value="2"/>
</dbReference>
<dbReference type="InterPro" id="IPR036097">
    <property type="entry name" value="HisK_dim/P_sf"/>
</dbReference>
<feature type="domain" description="PAS" evidence="8">
    <location>
        <begin position="245"/>
        <end position="269"/>
    </location>
</feature>
<dbReference type="SUPFAM" id="SSF55785">
    <property type="entry name" value="PYP-like sensor domain (PAS domain)"/>
    <property type="match status" value="2"/>
</dbReference>
<dbReference type="InterPro" id="IPR013767">
    <property type="entry name" value="PAS_fold"/>
</dbReference>
<proteinExistence type="predicted"/>
<dbReference type="FunFam" id="3.30.565.10:FF:000006">
    <property type="entry name" value="Sensor histidine kinase WalK"/>
    <property type="match status" value="1"/>
</dbReference>